<dbReference type="PANTHER" id="PTHR32552:SF82">
    <property type="entry name" value="FCUA PROTEIN"/>
    <property type="match status" value="1"/>
</dbReference>
<dbReference type="EMBL" id="FNHB01000001">
    <property type="protein sequence ID" value="SDL86674.1"/>
    <property type="molecule type" value="Genomic_DNA"/>
</dbReference>
<dbReference type="GO" id="GO:0009279">
    <property type="term" value="C:cell outer membrane"/>
    <property type="evidence" value="ECO:0007669"/>
    <property type="project" value="UniProtKB-SubCell"/>
</dbReference>
<keyword evidence="6 10" id="KW-0798">TonB box</keyword>
<protein>
    <submittedName>
        <fullName evidence="15">Iron complex outermembrane recepter protein</fullName>
    </submittedName>
</protein>
<dbReference type="Pfam" id="PF00593">
    <property type="entry name" value="TonB_dep_Rec_b-barrel"/>
    <property type="match status" value="1"/>
</dbReference>
<dbReference type="GO" id="GO:0015891">
    <property type="term" value="P:siderophore transport"/>
    <property type="evidence" value="ECO:0007669"/>
    <property type="project" value="InterPro"/>
</dbReference>
<evidence type="ECO:0000313" key="16">
    <source>
        <dbReference type="Proteomes" id="UP000214880"/>
    </source>
</evidence>
<dbReference type="InterPro" id="IPR012910">
    <property type="entry name" value="Plug_dom"/>
</dbReference>
<dbReference type="InterPro" id="IPR010105">
    <property type="entry name" value="TonB_sidphr_rcpt"/>
</dbReference>
<organism evidence="15 16">
    <name type="scientific">Dendrosporobacter quercicolus</name>
    <dbReference type="NCBI Taxonomy" id="146817"/>
    <lineage>
        <taxon>Bacteria</taxon>
        <taxon>Bacillati</taxon>
        <taxon>Bacillota</taxon>
        <taxon>Negativicutes</taxon>
        <taxon>Selenomonadales</taxon>
        <taxon>Sporomusaceae</taxon>
        <taxon>Dendrosporobacter</taxon>
    </lineage>
</organism>
<feature type="signal peptide" evidence="12">
    <location>
        <begin position="1"/>
        <end position="25"/>
    </location>
</feature>
<evidence type="ECO:0000256" key="12">
    <source>
        <dbReference type="SAM" id="SignalP"/>
    </source>
</evidence>
<dbReference type="OrthoDB" id="9775095at2"/>
<dbReference type="Gene3D" id="2.40.170.20">
    <property type="entry name" value="TonB-dependent receptor, beta-barrel domain"/>
    <property type="match status" value="1"/>
</dbReference>
<evidence type="ECO:0000256" key="5">
    <source>
        <dbReference type="ARBA" id="ARBA00022692"/>
    </source>
</evidence>
<dbReference type="NCBIfam" id="TIGR01783">
    <property type="entry name" value="TonB-siderophor"/>
    <property type="match status" value="1"/>
</dbReference>
<feature type="region of interest" description="Disordered" evidence="11">
    <location>
        <begin position="35"/>
        <end position="56"/>
    </location>
</feature>
<keyword evidence="5 9" id="KW-0812">Transmembrane</keyword>
<evidence type="ECO:0000256" key="9">
    <source>
        <dbReference type="PROSITE-ProRule" id="PRU01360"/>
    </source>
</evidence>
<evidence type="ECO:0000256" key="3">
    <source>
        <dbReference type="ARBA" id="ARBA00022448"/>
    </source>
</evidence>
<feature type="chain" id="PRO_5038988023" evidence="12">
    <location>
        <begin position="26"/>
        <end position="746"/>
    </location>
</feature>
<evidence type="ECO:0000256" key="7">
    <source>
        <dbReference type="ARBA" id="ARBA00023136"/>
    </source>
</evidence>
<keyword evidence="8 9" id="KW-0998">Cell outer membrane</keyword>
<comment type="subcellular location">
    <subcellularLocation>
        <location evidence="1 9">Cell outer membrane</location>
        <topology evidence="1 9">Multi-pass membrane protein</topology>
    </subcellularLocation>
</comment>
<reference evidence="15 16" key="1">
    <citation type="submission" date="2016-10" db="EMBL/GenBank/DDBJ databases">
        <authorList>
            <person name="de Groot N.N."/>
        </authorList>
    </citation>
    <scope>NUCLEOTIDE SEQUENCE [LARGE SCALE GENOMIC DNA]</scope>
    <source>
        <strain evidence="15 16">DSM 1736</strain>
    </source>
</reference>
<dbReference type="STRING" id="146817.SAMN04488502_1011035"/>
<dbReference type="GO" id="GO:0038023">
    <property type="term" value="F:signaling receptor activity"/>
    <property type="evidence" value="ECO:0007669"/>
    <property type="project" value="InterPro"/>
</dbReference>
<evidence type="ECO:0000256" key="4">
    <source>
        <dbReference type="ARBA" id="ARBA00022452"/>
    </source>
</evidence>
<dbReference type="CDD" id="cd01347">
    <property type="entry name" value="ligand_gated_channel"/>
    <property type="match status" value="1"/>
</dbReference>
<comment type="similarity">
    <text evidence="2 9 10">Belongs to the TonB-dependent receptor family.</text>
</comment>
<name>A0A1G9NJY1_9FIRM</name>
<feature type="domain" description="TonB-dependent receptor-like beta-barrel" evidence="13">
    <location>
        <begin position="308"/>
        <end position="715"/>
    </location>
</feature>
<sequence length="746" mass="81717">MKKKMSRIRKKVLYALIGSSLFWHAPVVAYAEEAPESASVTGQTAEEQAVSGESAAKRSDFTLEGIEVTARRSRELPPPYAGGQAARGAGLGVLGNKDFMDTPFNVTAYTAQTIEDQQADTLFDVVANDPSVRLATPGGQVSENFRIRGLEVNYQYLYFNGIAGLAPFYRVPVEFLERVEVLKGPSSFLYGGVSTSVGGAINLVPKRAGEEDITNFTTSYASESQFGGHIDIGRRFGENKEWGIRFNGLYSDGDTTTDDQSRKRLLGALGVDYRKDKWRLSLDAYSAEDKYDGGLISMYSLSSYVKAPDGSTNVFKGASGTTRNTGILFKGEYDIRDNLTAYAGIGKLYAKAYGFINGNHVQKLQTDGSATIKGVYKQYFWNETTASEIGLRGAYQTGAVKHQVVLGANFSDTDYSNAWDETALNMATNIHNPVSIANLYNSLSIKKGNKTAVTELSSFLLADTLSFNEEKVQLTLGIRRQNVDQTSYAYNNNDTTGGLKSKTTYDSHANTPMVGLIVKPWGESVALYANYIEALSPGTVVGAAYANAGQVLAPYKTKQREFGVKWDKGNFANTLAFFQIEVPSSMVTDNVYAYDGEQKNRGIEWNTFGNIAKNLRLLGGIAYTDGELVRSSTVANNGNTPGGVSKWTMNAGVEWDTPWNPDLSLSLRAVYTSSQYANNANTFEIPSWVRYDIGARYKTVINKIPVTYRLSVENLFDKHYWAGANDRGLLNLGSPRTVKLSATMQL</sequence>
<dbReference type="GO" id="GO:0015344">
    <property type="term" value="F:siderophore uptake transmembrane transporter activity"/>
    <property type="evidence" value="ECO:0007669"/>
    <property type="project" value="TreeGrafter"/>
</dbReference>
<keyword evidence="4 9" id="KW-1134">Transmembrane beta strand</keyword>
<dbReference type="InterPro" id="IPR000531">
    <property type="entry name" value="Beta-barrel_TonB"/>
</dbReference>
<dbReference type="PANTHER" id="PTHR32552">
    <property type="entry name" value="FERRICHROME IRON RECEPTOR-RELATED"/>
    <property type="match status" value="1"/>
</dbReference>
<dbReference type="Gene3D" id="2.170.130.10">
    <property type="entry name" value="TonB-dependent receptor, plug domain"/>
    <property type="match status" value="1"/>
</dbReference>
<evidence type="ECO:0000256" key="10">
    <source>
        <dbReference type="RuleBase" id="RU003357"/>
    </source>
</evidence>
<proteinExistence type="inferred from homology"/>
<keyword evidence="16" id="KW-1185">Reference proteome</keyword>
<keyword evidence="7 9" id="KW-0472">Membrane</keyword>
<dbReference type="AlphaFoldDB" id="A0A1G9NJY1"/>
<evidence type="ECO:0000259" key="14">
    <source>
        <dbReference type="Pfam" id="PF07715"/>
    </source>
</evidence>
<gene>
    <name evidence="15" type="ORF">SAMN04488502_1011035</name>
</gene>
<keyword evidence="12" id="KW-0732">Signal</keyword>
<accession>A0A1G9NJY1</accession>
<feature type="domain" description="TonB-dependent receptor plug" evidence="14">
    <location>
        <begin position="100"/>
        <end position="193"/>
    </location>
</feature>
<dbReference type="Pfam" id="PF07715">
    <property type="entry name" value="Plug"/>
    <property type="match status" value="1"/>
</dbReference>
<evidence type="ECO:0000259" key="13">
    <source>
        <dbReference type="Pfam" id="PF00593"/>
    </source>
</evidence>
<dbReference type="SUPFAM" id="SSF56935">
    <property type="entry name" value="Porins"/>
    <property type="match status" value="1"/>
</dbReference>
<dbReference type="Proteomes" id="UP000214880">
    <property type="component" value="Unassembled WGS sequence"/>
</dbReference>
<keyword evidence="3 9" id="KW-0813">Transport</keyword>
<evidence type="ECO:0000256" key="2">
    <source>
        <dbReference type="ARBA" id="ARBA00009810"/>
    </source>
</evidence>
<dbReference type="RefSeq" id="WP_092069136.1">
    <property type="nucleotide sequence ID" value="NZ_FNHB01000001.1"/>
</dbReference>
<dbReference type="InterPro" id="IPR036942">
    <property type="entry name" value="Beta-barrel_TonB_sf"/>
</dbReference>
<dbReference type="PROSITE" id="PS52016">
    <property type="entry name" value="TONB_DEPENDENT_REC_3"/>
    <property type="match status" value="1"/>
</dbReference>
<dbReference type="InterPro" id="IPR039426">
    <property type="entry name" value="TonB-dep_rcpt-like"/>
</dbReference>
<evidence type="ECO:0000256" key="11">
    <source>
        <dbReference type="SAM" id="MobiDB-lite"/>
    </source>
</evidence>
<dbReference type="InterPro" id="IPR037066">
    <property type="entry name" value="Plug_dom_sf"/>
</dbReference>
<evidence type="ECO:0000256" key="6">
    <source>
        <dbReference type="ARBA" id="ARBA00023077"/>
    </source>
</evidence>
<evidence type="ECO:0000256" key="8">
    <source>
        <dbReference type="ARBA" id="ARBA00023237"/>
    </source>
</evidence>
<evidence type="ECO:0000313" key="15">
    <source>
        <dbReference type="EMBL" id="SDL86674.1"/>
    </source>
</evidence>
<evidence type="ECO:0000256" key="1">
    <source>
        <dbReference type="ARBA" id="ARBA00004571"/>
    </source>
</evidence>